<keyword evidence="3" id="KW-1185">Reference proteome</keyword>
<evidence type="ECO:0000313" key="2">
    <source>
        <dbReference type="EMBL" id="CAA2964152.1"/>
    </source>
</evidence>
<dbReference type="EMBL" id="CACTIH010001819">
    <property type="protein sequence ID" value="CAA2964152.1"/>
    <property type="molecule type" value="Genomic_DNA"/>
</dbReference>
<feature type="region of interest" description="Disordered" evidence="1">
    <location>
        <begin position="1"/>
        <end position="31"/>
    </location>
</feature>
<dbReference type="AlphaFoldDB" id="A0A8S0QFF2"/>
<reference evidence="2 3" key="1">
    <citation type="submission" date="2019-12" db="EMBL/GenBank/DDBJ databases">
        <authorList>
            <person name="Alioto T."/>
            <person name="Alioto T."/>
            <person name="Gomez Garrido J."/>
        </authorList>
    </citation>
    <scope>NUCLEOTIDE SEQUENCE [LARGE SCALE GENOMIC DNA]</scope>
</reference>
<name>A0A8S0QFF2_OLEEU</name>
<accession>A0A8S0QFF2</accession>
<gene>
    <name evidence="2" type="ORF">OLEA9_A024821</name>
</gene>
<comment type="caution">
    <text evidence="2">The sequence shown here is derived from an EMBL/GenBank/DDBJ whole genome shotgun (WGS) entry which is preliminary data.</text>
</comment>
<dbReference type="Gramene" id="OE9A024821T1">
    <property type="protein sequence ID" value="OE9A024821C1"/>
    <property type="gene ID" value="OE9A024821"/>
</dbReference>
<dbReference type="Proteomes" id="UP000594638">
    <property type="component" value="Unassembled WGS sequence"/>
</dbReference>
<organism evidence="2 3">
    <name type="scientific">Olea europaea subsp. europaea</name>
    <dbReference type="NCBI Taxonomy" id="158383"/>
    <lineage>
        <taxon>Eukaryota</taxon>
        <taxon>Viridiplantae</taxon>
        <taxon>Streptophyta</taxon>
        <taxon>Embryophyta</taxon>
        <taxon>Tracheophyta</taxon>
        <taxon>Spermatophyta</taxon>
        <taxon>Magnoliopsida</taxon>
        <taxon>eudicotyledons</taxon>
        <taxon>Gunneridae</taxon>
        <taxon>Pentapetalae</taxon>
        <taxon>asterids</taxon>
        <taxon>lamiids</taxon>
        <taxon>Lamiales</taxon>
        <taxon>Oleaceae</taxon>
        <taxon>Oleeae</taxon>
        <taxon>Olea</taxon>
    </lineage>
</organism>
<protein>
    <submittedName>
        <fullName evidence="2">Uncharacterized protein</fullName>
    </submittedName>
</protein>
<sequence length="76" mass="8321">MDSREVLCTRSHPSHEPEKPNHTRGTRSCSTQPSAVAGKFLATVVSAGSCFYTLLGKDSSSRVSIHRDIHQKRAVL</sequence>
<proteinExistence type="predicted"/>
<feature type="compositionally biased region" description="Basic and acidic residues" evidence="1">
    <location>
        <begin position="1"/>
        <end position="21"/>
    </location>
</feature>
<evidence type="ECO:0000313" key="3">
    <source>
        <dbReference type="Proteomes" id="UP000594638"/>
    </source>
</evidence>
<evidence type="ECO:0000256" key="1">
    <source>
        <dbReference type="SAM" id="MobiDB-lite"/>
    </source>
</evidence>